<dbReference type="Pfam" id="PF12833">
    <property type="entry name" value="HTH_18"/>
    <property type="match status" value="1"/>
</dbReference>
<dbReference type="Gene3D" id="3.40.50.1980">
    <property type="entry name" value="Nitrogenase molybdenum iron protein domain"/>
    <property type="match status" value="2"/>
</dbReference>
<dbReference type="PROSITE" id="PS50983">
    <property type="entry name" value="FE_B12_PBP"/>
    <property type="match status" value="1"/>
</dbReference>
<dbReference type="Proteomes" id="UP001519287">
    <property type="component" value="Unassembled WGS sequence"/>
</dbReference>
<comment type="subcellular location">
    <subcellularLocation>
        <location evidence="1">Cell envelope</location>
    </subcellularLocation>
</comment>
<organism evidence="10 11">
    <name type="scientific">Paenibacillus eucommiae</name>
    <dbReference type="NCBI Taxonomy" id="1355755"/>
    <lineage>
        <taxon>Bacteria</taxon>
        <taxon>Bacillati</taxon>
        <taxon>Bacillota</taxon>
        <taxon>Bacilli</taxon>
        <taxon>Bacillales</taxon>
        <taxon>Paenibacillaceae</taxon>
        <taxon>Paenibacillus</taxon>
    </lineage>
</organism>
<evidence type="ECO:0000256" key="6">
    <source>
        <dbReference type="ARBA" id="ARBA00023125"/>
    </source>
</evidence>
<dbReference type="SUPFAM" id="SSF51215">
    <property type="entry name" value="Regulatory protein AraC"/>
    <property type="match status" value="1"/>
</dbReference>
<keyword evidence="4" id="KW-0732">Signal</keyword>
<name>A0ABS4ISF6_9BACL</name>
<dbReference type="InterPro" id="IPR018060">
    <property type="entry name" value="HTH_AraC"/>
</dbReference>
<dbReference type="RefSeq" id="WP_209971280.1">
    <property type="nucleotide sequence ID" value="NZ_JAGGLB010000005.1"/>
</dbReference>
<dbReference type="Gene3D" id="1.10.10.60">
    <property type="entry name" value="Homeodomain-like"/>
    <property type="match status" value="2"/>
</dbReference>
<dbReference type="InterPro" id="IPR018062">
    <property type="entry name" value="HTH_AraC-typ_CS"/>
</dbReference>
<evidence type="ECO:0000259" key="9">
    <source>
        <dbReference type="PROSITE" id="PS50983"/>
    </source>
</evidence>
<dbReference type="PANTHER" id="PTHR30532">
    <property type="entry name" value="IRON III DICITRATE-BINDING PERIPLASMIC PROTEIN"/>
    <property type="match status" value="1"/>
</dbReference>
<comment type="similarity">
    <text evidence="2">Belongs to the bacterial solute-binding protein 8 family.</text>
</comment>
<sequence>MLQDTPSSVPLRSLLFHLSDVELHARPPGWTFEEATCSSYTLLIFTNGTGGLHIDDQCFRFFPDHCYLFPPGVSLQIENGTDNAICFYQLSFTVIHAGEQQQALYTKDIFPKRELRVYPISRLIRLTEQLHAGRLGHSDLEWFKQHLHFQELMGFLLEHNLHSDPSLSLTQSVEETIHYLQNNYMSSITVKLLAQLSNVPHWQYTSIFQELTGKKPLDYLTELRINRSKEWLANSNAPLRDIAQRVGFTDEYYFNRRFRQTTGITPRQYALSMRRKVLVKDWTGHEVHIPTEPSRIIYFGENMGDLLTLGIHPVGGSLTSYKYAMHTDSAKSIQDIGFPFNTERASALEPDLIIFSNSDERQYEQISKIAPTITYNTWATLEERMLVLGEWFGKKREAEQWLARHNRKAQTMWHQLKSSMEPGETASVFTYERGRHLFVMGVTGLSSALYHPSGFRPANNIQAILDAKLGYKEIRPSLLPQYAGDRIFMLLPENPVSRQAAEDMIQSSLWQSLPAVRNGYVYLIEEAQWNFADALTREKLLDMLPDLLGKSS</sequence>
<keyword evidence="5" id="KW-0805">Transcription regulation</keyword>
<gene>
    <name evidence="10" type="ORF">J2Z66_002116</name>
</gene>
<dbReference type="Pfam" id="PF02311">
    <property type="entry name" value="AraC_binding"/>
    <property type="match status" value="1"/>
</dbReference>
<dbReference type="InterPro" id="IPR009057">
    <property type="entry name" value="Homeodomain-like_sf"/>
</dbReference>
<reference evidence="10 11" key="1">
    <citation type="submission" date="2021-03" db="EMBL/GenBank/DDBJ databases">
        <title>Genomic Encyclopedia of Type Strains, Phase IV (KMG-IV): sequencing the most valuable type-strain genomes for metagenomic binning, comparative biology and taxonomic classification.</title>
        <authorList>
            <person name="Goeker M."/>
        </authorList>
    </citation>
    <scope>NUCLEOTIDE SEQUENCE [LARGE SCALE GENOMIC DNA]</scope>
    <source>
        <strain evidence="10 11">DSM 26048</strain>
    </source>
</reference>
<evidence type="ECO:0000256" key="2">
    <source>
        <dbReference type="ARBA" id="ARBA00008814"/>
    </source>
</evidence>
<evidence type="ECO:0000259" key="8">
    <source>
        <dbReference type="PROSITE" id="PS01124"/>
    </source>
</evidence>
<evidence type="ECO:0000313" key="11">
    <source>
        <dbReference type="Proteomes" id="UP001519287"/>
    </source>
</evidence>
<proteinExistence type="inferred from homology"/>
<dbReference type="PRINTS" id="PR00032">
    <property type="entry name" value="HTHARAC"/>
</dbReference>
<evidence type="ECO:0000313" key="10">
    <source>
        <dbReference type="EMBL" id="MBP1990510.1"/>
    </source>
</evidence>
<dbReference type="SUPFAM" id="SSF53807">
    <property type="entry name" value="Helical backbone' metal receptor"/>
    <property type="match status" value="1"/>
</dbReference>
<dbReference type="InterPro" id="IPR051313">
    <property type="entry name" value="Bact_iron-sidero_bind"/>
</dbReference>
<keyword evidence="6" id="KW-0238">DNA-binding</keyword>
<evidence type="ECO:0000256" key="1">
    <source>
        <dbReference type="ARBA" id="ARBA00004196"/>
    </source>
</evidence>
<dbReference type="PROSITE" id="PS01124">
    <property type="entry name" value="HTH_ARAC_FAMILY_2"/>
    <property type="match status" value="1"/>
</dbReference>
<keyword evidence="11" id="KW-1185">Reference proteome</keyword>
<dbReference type="EMBL" id="JAGGLB010000005">
    <property type="protein sequence ID" value="MBP1990510.1"/>
    <property type="molecule type" value="Genomic_DNA"/>
</dbReference>
<comment type="caution">
    <text evidence="10">The sequence shown here is derived from an EMBL/GenBank/DDBJ whole genome shotgun (WGS) entry which is preliminary data.</text>
</comment>
<dbReference type="InterPro" id="IPR020449">
    <property type="entry name" value="Tscrpt_reg_AraC-type_HTH"/>
</dbReference>
<dbReference type="InterPro" id="IPR003313">
    <property type="entry name" value="AraC-bd"/>
</dbReference>
<dbReference type="InterPro" id="IPR002491">
    <property type="entry name" value="ABC_transptr_periplasmic_BD"/>
</dbReference>
<accession>A0ABS4ISF6</accession>
<dbReference type="SUPFAM" id="SSF46689">
    <property type="entry name" value="Homeodomain-like"/>
    <property type="match status" value="1"/>
</dbReference>
<dbReference type="Pfam" id="PF01497">
    <property type="entry name" value="Peripla_BP_2"/>
    <property type="match status" value="1"/>
</dbReference>
<keyword evidence="3" id="KW-0813">Transport</keyword>
<evidence type="ECO:0000256" key="3">
    <source>
        <dbReference type="ARBA" id="ARBA00022448"/>
    </source>
</evidence>
<dbReference type="InterPro" id="IPR037923">
    <property type="entry name" value="HTH-like"/>
</dbReference>
<dbReference type="PANTHER" id="PTHR30532:SF26">
    <property type="entry name" value="IRON(3+)-HYDROXAMATE-BINDING PROTEIN FHUD"/>
    <property type="match status" value="1"/>
</dbReference>
<dbReference type="SMART" id="SM00342">
    <property type="entry name" value="HTH_ARAC"/>
    <property type="match status" value="1"/>
</dbReference>
<keyword evidence="7" id="KW-0804">Transcription</keyword>
<evidence type="ECO:0000256" key="7">
    <source>
        <dbReference type="ARBA" id="ARBA00023163"/>
    </source>
</evidence>
<protein>
    <submittedName>
        <fullName evidence="10">ABC-type Fe3+-hydroxamate transport system substrate-binding protein</fullName>
    </submittedName>
</protein>
<dbReference type="PROSITE" id="PS00041">
    <property type="entry name" value="HTH_ARAC_FAMILY_1"/>
    <property type="match status" value="1"/>
</dbReference>
<feature type="domain" description="Fe/B12 periplasmic-binding" evidence="9">
    <location>
        <begin position="294"/>
        <end position="552"/>
    </location>
</feature>
<evidence type="ECO:0000256" key="4">
    <source>
        <dbReference type="ARBA" id="ARBA00022729"/>
    </source>
</evidence>
<feature type="domain" description="HTH araC/xylS-type" evidence="8">
    <location>
        <begin position="174"/>
        <end position="272"/>
    </location>
</feature>
<evidence type="ECO:0000256" key="5">
    <source>
        <dbReference type="ARBA" id="ARBA00023015"/>
    </source>
</evidence>